<organism evidence="1 2">
    <name type="scientific">Persea americana</name>
    <name type="common">Avocado</name>
    <dbReference type="NCBI Taxonomy" id="3435"/>
    <lineage>
        <taxon>Eukaryota</taxon>
        <taxon>Viridiplantae</taxon>
        <taxon>Streptophyta</taxon>
        <taxon>Embryophyta</taxon>
        <taxon>Tracheophyta</taxon>
        <taxon>Spermatophyta</taxon>
        <taxon>Magnoliopsida</taxon>
        <taxon>Magnoliidae</taxon>
        <taxon>Laurales</taxon>
        <taxon>Lauraceae</taxon>
        <taxon>Persea</taxon>
    </lineage>
</organism>
<evidence type="ECO:0000313" key="2">
    <source>
        <dbReference type="Proteomes" id="UP001234297"/>
    </source>
</evidence>
<sequence length="117" mass="12637">MGGLKETFELHGKLPAGILQRPESFRTAESSTRKTSQADHAVVEPRLWHYSICTNCEARAQISESAATAAAPEPPAPTPINATSHLFLFEVNLLDPRPSSMAASASSTWHAPPRLMS</sequence>
<reference evidence="1 2" key="1">
    <citation type="journal article" date="2022" name="Hortic Res">
        <title>A haplotype resolved chromosomal level avocado genome allows analysis of novel avocado genes.</title>
        <authorList>
            <person name="Nath O."/>
            <person name="Fletcher S.J."/>
            <person name="Hayward A."/>
            <person name="Shaw L.M."/>
            <person name="Masouleh A.K."/>
            <person name="Furtado A."/>
            <person name="Henry R.J."/>
            <person name="Mitter N."/>
        </authorList>
    </citation>
    <scope>NUCLEOTIDE SEQUENCE [LARGE SCALE GENOMIC DNA]</scope>
    <source>
        <strain evidence="2">cv. Hass</strain>
    </source>
</reference>
<proteinExistence type="predicted"/>
<gene>
    <name evidence="1" type="ORF">MRB53_028216</name>
</gene>
<keyword evidence="2" id="KW-1185">Reference proteome</keyword>
<protein>
    <submittedName>
        <fullName evidence="1">Uncharacterized protein</fullName>
    </submittedName>
</protein>
<name>A0ACC2KF93_PERAE</name>
<accession>A0ACC2KF93</accession>
<dbReference type="EMBL" id="CM056817">
    <property type="protein sequence ID" value="KAJ8619687.1"/>
    <property type="molecule type" value="Genomic_DNA"/>
</dbReference>
<comment type="caution">
    <text evidence="1">The sequence shown here is derived from an EMBL/GenBank/DDBJ whole genome shotgun (WGS) entry which is preliminary data.</text>
</comment>
<evidence type="ECO:0000313" key="1">
    <source>
        <dbReference type="EMBL" id="KAJ8619687.1"/>
    </source>
</evidence>
<dbReference type="Proteomes" id="UP001234297">
    <property type="component" value="Chromosome 9"/>
</dbReference>